<accession>A0A410X0F9</accession>
<evidence type="ECO:0000256" key="1">
    <source>
        <dbReference type="SAM" id="MobiDB-lite"/>
    </source>
</evidence>
<feature type="region of interest" description="Disordered" evidence="1">
    <location>
        <begin position="216"/>
        <end position="458"/>
    </location>
</feature>
<sequence>MAGGMQAAEPKTLELKPGQVVKGVVLQVYENQEAQMSIDGVQVRAKLETPLAPGQTAWLQVQPESTGGQVVLKPAAGPAVPATQEEIGQMLKQTGLKDTAVNRELVQMMKQQGIPLTKEAAAPLQEVMSRIPASVKPEQWVQAVGVAVSKGLPLTADTVGAIHQALFGKPFGETLQNLAQTLSGLLQNGGLAEGTSGSGEKLLRQLAEVLRTMQDTAAEVGGKPTSNGTASPLDNGTGKPGLAAGTPTANSGGGTGTAGQADTRQPGGIRPDGSGGTAQAAGQGRQVLPGTSGLPQTAAGAPADGGVRLTPSAAGMQADAAAELPQGAGRPAAGASAPGTQAQQAGGTPAGQTAAQAGGSALAAAPGTTAGGPAGLTPAAGRPAAGGEPLAQASPGTAAASGARPDAPAAQPQPGLPASAPRSAADAHAAQAAERRGSAAEADAARASAAGEQRPAADSGWVRELLRAVGVDHESRLLRQPGTLAHAGGAHLAAGEGQAAALKADSAETLKSLLLQLTAADDLPAPIRESAKQALQQITGQQLLLSPDRSGVFTHVTLFVPLLGADGQPTAAVHIQSRKGRRGELDAENCRLLFDLQMKSMGHTLVDVGVMNRMVSLQVFNDEPIIGELLNGSKEEIAAALDKLGYQFLSMKTAEYPKASGSFTGGESGSSLSAVMMDTIVPGEAYRGVDLRI</sequence>
<name>A0A410X0F9_9BACL</name>
<dbReference type="AlphaFoldDB" id="A0A410X0F9"/>
<dbReference type="KEGG" id="pchi:PC41400_21815"/>
<feature type="compositionally biased region" description="Polar residues" evidence="1">
    <location>
        <begin position="224"/>
        <end position="234"/>
    </location>
</feature>
<gene>
    <name evidence="2" type="ORF">PC41400_21815</name>
</gene>
<feature type="compositionally biased region" description="Low complexity" evidence="1">
    <location>
        <begin position="375"/>
        <end position="387"/>
    </location>
</feature>
<reference evidence="2 3" key="1">
    <citation type="submission" date="2018-01" db="EMBL/GenBank/DDBJ databases">
        <title>The whole genome sequencing and assembly of Paenibacillus chitinolyticus KCCM 41400 strain.</title>
        <authorList>
            <person name="Kim J.-Y."/>
            <person name="Park M.-K."/>
            <person name="Lee Y.-J."/>
            <person name="Yi H."/>
            <person name="Bahn Y.-S."/>
            <person name="Kim J.F."/>
            <person name="Lee D.-W."/>
        </authorList>
    </citation>
    <scope>NUCLEOTIDE SEQUENCE [LARGE SCALE GENOMIC DNA]</scope>
    <source>
        <strain evidence="2 3">KCCM 41400</strain>
    </source>
</reference>
<dbReference type="EMBL" id="CP026520">
    <property type="protein sequence ID" value="QAV20159.1"/>
    <property type="molecule type" value="Genomic_DNA"/>
</dbReference>
<feature type="compositionally biased region" description="Low complexity" evidence="1">
    <location>
        <begin position="439"/>
        <end position="457"/>
    </location>
</feature>
<dbReference type="Proteomes" id="UP000288943">
    <property type="component" value="Chromosome"/>
</dbReference>
<feature type="compositionally biased region" description="Low complexity" evidence="1">
    <location>
        <begin position="277"/>
        <end position="286"/>
    </location>
</feature>
<feature type="compositionally biased region" description="Low complexity" evidence="1">
    <location>
        <begin position="398"/>
        <end position="432"/>
    </location>
</feature>
<feature type="compositionally biased region" description="Low complexity" evidence="1">
    <location>
        <begin position="325"/>
        <end position="368"/>
    </location>
</feature>
<evidence type="ECO:0000313" key="3">
    <source>
        <dbReference type="Proteomes" id="UP000288943"/>
    </source>
</evidence>
<organism evidence="2 3">
    <name type="scientific">Paenibacillus chitinolyticus</name>
    <dbReference type="NCBI Taxonomy" id="79263"/>
    <lineage>
        <taxon>Bacteria</taxon>
        <taxon>Bacillati</taxon>
        <taxon>Bacillota</taxon>
        <taxon>Bacilli</taxon>
        <taxon>Bacillales</taxon>
        <taxon>Paenibacillaceae</taxon>
        <taxon>Paenibacillus</taxon>
    </lineage>
</organism>
<evidence type="ECO:0000313" key="2">
    <source>
        <dbReference type="EMBL" id="QAV20159.1"/>
    </source>
</evidence>
<proteinExistence type="predicted"/>
<protein>
    <submittedName>
        <fullName evidence="2">Uncharacterized protein</fullName>
    </submittedName>
</protein>